<dbReference type="GO" id="GO:0050568">
    <property type="term" value="F:protein-glutamine glutaminase activity"/>
    <property type="evidence" value="ECO:0007669"/>
    <property type="project" value="UniProtKB-UniRule"/>
</dbReference>
<dbReference type="NCBIfam" id="NF001965">
    <property type="entry name" value="PRK00742.1"/>
    <property type="match status" value="1"/>
</dbReference>
<dbReference type="SUPFAM" id="SSF52738">
    <property type="entry name" value="Methylesterase CheB, C-terminal domain"/>
    <property type="match status" value="1"/>
</dbReference>
<dbReference type="PANTHER" id="PTHR42872">
    <property type="entry name" value="PROTEIN-GLUTAMATE METHYLESTERASE/PROTEIN-GLUTAMINE GLUTAMINASE"/>
    <property type="match status" value="1"/>
</dbReference>
<keyword evidence="12" id="KW-1185">Reference proteome</keyword>
<dbReference type="EMBL" id="CP002131">
    <property type="protein sequence ID" value="ADL07249.1"/>
    <property type="molecule type" value="Genomic_DNA"/>
</dbReference>
<dbReference type="PANTHER" id="PTHR42872:SF6">
    <property type="entry name" value="PROTEIN-GLUTAMATE METHYLESTERASE_PROTEIN-GLUTAMINE GLUTAMINASE"/>
    <property type="match status" value="1"/>
</dbReference>
<reference evidence="11 12" key="1">
    <citation type="journal article" date="2010" name="Stand. Genomic Sci.">
        <title>Complete genome sequence of Thermosediminibacter oceani type strain (JW/IW-1228P).</title>
        <authorList>
            <person name="Pitluck S."/>
            <person name="Yasawong M."/>
            <person name="Munk C."/>
            <person name="Nolan M."/>
            <person name="Lapidus A."/>
            <person name="Lucas S."/>
            <person name="Glavina Del Rio T."/>
            <person name="Tice H."/>
            <person name="Cheng J.F."/>
            <person name="Bruce D."/>
            <person name="Detter C."/>
            <person name="Tapia R."/>
            <person name="Han C."/>
            <person name="Goodwin L."/>
            <person name="Liolios K."/>
            <person name="Ivanova N."/>
            <person name="Mavromatis K."/>
            <person name="Mikhailova N."/>
            <person name="Pati A."/>
            <person name="Chen A."/>
            <person name="Palaniappan K."/>
            <person name="Land M."/>
            <person name="Hauser L."/>
            <person name="Chang Y.J."/>
            <person name="Jeffries C.D."/>
            <person name="Rohde M."/>
            <person name="Spring S."/>
            <person name="Sikorski J."/>
            <person name="Goker M."/>
            <person name="Woyke T."/>
            <person name="Bristow J."/>
            <person name="Eisen J.A."/>
            <person name="Markowitz V."/>
            <person name="Hugenholtz P."/>
            <person name="Kyrpides N.C."/>
            <person name="Klenk H.P."/>
        </authorList>
    </citation>
    <scope>NUCLEOTIDE SEQUENCE [LARGE SCALE GENOMIC DNA]</scope>
    <source>
        <strain evidence="12">ATCC BAA-1034 / DSM 16646 / JW/IW-1228P</strain>
    </source>
</reference>
<comment type="domain">
    <text evidence="6">Contains a C-terminal catalytic domain, and an N-terminal region which modulates catalytic activity.</text>
</comment>
<comment type="subcellular location">
    <subcellularLocation>
        <location evidence="6">Cytoplasm</location>
    </subcellularLocation>
</comment>
<dbReference type="Gene3D" id="3.40.50.180">
    <property type="entry name" value="Methylesterase CheB, C-terminal domain"/>
    <property type="match status" value="1"/>
</dbReference>
<feature type="domain" description="CheB-type methylesterase" evidence="10">
    <location>
        <begin position="153"/>
        <end position="351"/>
    </location>
</feature>
<evidence type="ECO:0000313" key="12">
    <source>
        <dbReference type="Proteomes" id="UP000000272"/>
    </source>
</evidence>
<dbReference type="HOGENOM" id="CLU_000445_51_0_9"/>
<comment type="catalytic activity">
    <reaction evidence="6">
        <text>L-glutaminyl-[protein] + H2O = L-glutamyl-[protein] + NH4(+)</text>
        <dbReference type="Rhea" id="RHEA:16441"/>
        <dbReference type="Rhea" id="RHEA-COMP:10207"/>
        <dbReference type="Rhea" id="RHEA-COMP:10208"/>
        <dbReference type="ChEBI" id="CHEBI:15377"/>
        <dbReference type="ChEBI" id="CHEBI:28938"/>
        <dbReference type="ChEBI" id="CHEBI:29973"/>
        <dbReference type="ChEBI" id="CHEBI:30011"/>
        <dbReference type="EC" id="3.5.1.44"/>
    </reaction>
</comment>
<evidence type="ECO:0000256" key="3">
    <source>
        <dbReference type="ARBA" id="ARBA00022801"/>
    </source>
</evidence>
<feature type="active site" evidence="6 7">
    <location>
        <position position="171"/>
    </location>
</feature>
<dbReference type="InterPro" id="IPR000673">
    <property type="entry name" value="Sig_transdc_resp-reg_Me-estase"/>
</dbReference>
<keyword evidence="3 6" id="KW-0378">Hydrolase</keyword>
<dbReference type="Pfam" id="PF00072">
    <property type="entry name" value="Response_reg"/>
    <property type="match status" value="1"/>
</dbReference>
<protein>
    <recommendedName>
        <fullName evidence="6">Protein-glutamate methylesterase/protein-glutamine glutaminase</fullName>
        <ecNumber evidence="6">3.1.1.61</ecNumber>
        <ecNumber evidence="6">3.5.1.44</ecNumber>
    </recommendedName>
</protein>
<dbReference type="Gene3D" id="3.40.50.2300">
    <property type="match status" value="1"/>
</dbReference>
<dbReference type="AlphaFoldDB" id="D9S1H2"/>
<dbReference type="PROSITE" id="PS50122">
    <property type="entry name" value="CHEB"/>
    <property type="match status" value="1"/>
</dbReference>
<evidence type="ECO:0000256" key="1">
    <source>
        <dbReference type="ARBA" id="ARBA00022490"/>
    </source>
</evidence>
<dbReference type="InterPro" id="IPR035909">
    <property type="entry name" value="CheB_C"/>
</dbReference>
<evidence type="ECO:0000256" key="6">
    <source>
        <dbReference type="HAMAP-Rule" id="MF_00099"/>
    </source>
</evidence>
<keyword evidence="6 8" id="KW-0597">Phosphoprotein</keyword>
<feature type="active site" evidence="6 7">
    <location>
        <position position="293"/>
    </location>
</feature>
<dbReference type="InterPro" id="IPR011006">
    <property type="entry name" value="CheY-like_superfamily"/>
</dbReference>
<comment type="function">
    <text evidence="4">May play the central regulatory role in sporulation. It may be an element of the effector pathway responsible for the activation of sporulation genes in response to nutritional stress. Spo0A may act in concert with spo0H (a sigma factor) to control the expression of some genes that are critical to the sporulation process.</text>
</comment>
<dbReference type="InterPro" id="IPR008248">
    <property type="entry name" value="CheB-like"/>
</dbReference>
<dbReference type="GO" id="GO:0005737">
    <property type="term" value="C:cytoplasm"/>
    <property type="evidence" value="ECO:0007669"/>
    <property type="project" value="UniProtKB-SubCell"/>
</dbReference>
<dbReference type="GO" id="GO:0000156">
    <property type="term" value="F:phosphorelay response regulator activity"/>
    <property type="evidence" value="ECO:0007669"/>
    <property type="project" value="InterPro"/>
</dbReference>
<dbReference type="Pfam" id="PF01339">
    <property type="entry name" value="CheB_methylest"/>
    <property type="match status" value="1"/>
</dbReference>
<dbReference type="GO" id="GO:0006935">
    <property type="term" value="P:chemotaxis"/>
    <property type="evidence" value="ECO:0007669"/>
    <property type="project" value="UniProtKB-UniRule"/>
</dbReference>
<keyword evidence="2 6" id="KW-0145">Chemotaxis</keyword>
<accession>D9S1H2</accession>
<keyword evidence="1 6" id="KW-0963">Cytoplasm</keyword>
<gene>
    <name evidence="6" type="primary">cheB</name>
    <name evidence="11" type="ordered locus">Toce_0472</name>
</gene>
<evidence type="ECO:0000259" key="10">
    <source>
        <dbReference type="PROSITE" id="PS50122"/>
    </source>
</evidence>
<dbReference type="InterPro" id="IPR001789">
    <property type="entry name" value="Sig_transdc_resp-reg_receiver"/>
</dbReference>
<evidence type="ECO:0000256" key="2">
    <source>
        <dbReference type="ARBA" id="ARBA00022500"/>
    </source>
</evidence>
<sequence length="357" mass="38754">MGRGEIHEVFVVIRVLVADDSALMRLIIKDLLEKDPEIKVVDTAGNGREAVEKAERLKPDVITLDVNMPEMDGLSALKKIREKKLGNVLMLSSLTREGASVTIKALELGAFDFVAKPGGSISPDIKEFADEIIAKVKAGYNARDIRERPVNPPAPGIHFTSEMKAVVIGISTGGPRNIMHVLPFIPPDINAAIFLVQHMPPGFTGPLARRLDERCALKVVEAEDGMEVKPGTCYVGKGGYNMLLSSERNGFRLVVTDTPKYRFMPSADVTMDSVLTIFRENTIGVLMTGMGDDGAGAMVRIRKAGGRTIAESKETAVIFGMPRAAIERGGAEFILPSYEIPAKITELTGVRRLNAKE</sequence>
<feature type="modified residue" description="4-aspartylphosphate" evidence="6 8">
    <location>
        <position position="65"/>
    </location>
</feature>
<dbReference type="SUPFAM" id="SSF52172">
    <property type="entry name" value="CheY-like"/>
    <property type="match status" value="1"/>
</dbReference>
<dbReference type="HAMAP" id="MF_00099">
    <property type="entry name" value="CheB_chemtxs"/>
    <property type="match status" value="1"/>
</dbReference>
<dbReference type="EC" id="3.5.1.44" evidence="6"/>
<feature type="active site" evidence="6 7">
    <location>
        <position position="198"/>
    </location>
</feature>
<proteinExistence type="inferred from homology"/>
<dbReference type="Proteomes" id="UP000000272">
    <property type="component" value="Chromosome"/>
</dbReference>
<evidence type="ECO:0000256" key="8">
    <source>
        <dbReference type="PROSITE-ProRule" id="PRU00169"/>
    </source>
</evidence>
<organism evidence="11 12">
    <name type="scientific">Thermosediminibacter oceani (strain ATCC BAA-1034 / DSM 16646 / JW/IW-1228P)</name>
    <dbReference type="NCBI Taxonomy" id="555079"/>
    <lineage>
        <taxon>Bacteria</taxon>
        <taxon>Bacillati</taxon>
        <taxon>Bacillota</taxon>
        <taxon>Clostridia</taxon>
        <taxon>Thermosediminibacterales</taxon>
        <taxon>Thermosediminibacteraceae</taxon>
        <taxon>Thermosediminibacter</taxon>
    </lineage>
</organism>
<comment type="catalytic activity">
    <reaction evidence="5 6">
        <text>[protein]-L-glutamate 5-O-methyl ester + H2O = L-glutamyl-[protein] + methanol + H(+)</text>
        <dbReference type="Rhea" id="RHEA:23236"/>
        <dbReference type="Rhea" id="RHEA-COMP:10208"/>
        <dbReference type="Rhea" id="RHEA-COMP:10311"/>
        <dbReference type="ChEBI" id="CHEBI:15377"/>
        <dbReference type="ChEBI" id="CHEBI:15378"/>
        <dbReference type="ChEBI" id="CHEBI:17790"/>
        <dbReference type="ChEBI" id="CHEBI:29973"/>
        <dbReference type="ChEBI" id="CHEBI:82795"/>
        <dbReference type="EC" id="3.1.1.61"/>
    </reaction>
</comment>
<dbReference type="GO" id="GO:0008984">
    <property type="term" value="F:protein-glutamate methylesterase activity"/>
    <property type="evidence" value="ECO:0007669"/>
    <property type="project" value="UniProtKB-UniRule"/>
</dbReference>
<evidence type="ECO:0000259" key="9">
    <source>
        <dbReference type="PROSITE" id="PS50110"/>
    </source>
</evidence>
<feature type="domain" description="Response regulatory" evidence="9">
    <location>
        <begin position="14"/>
        <end position="131"/>
    </location>
</feature>
<evidence type="ECO:0000256" key="7">
    <source>
        <dbReference type="PROSITE-ProRule" id="PRU00050"/>
    </source>
</evidence>
<dbReference type="STRING" id="555079.Toce_0472"/>
<evidence type="ECO:0000256" key="4">
    <source>
        <dbReference type="ARBA" id="ARBA00024867"/>
    </source>
</evidence>
<dbReference type="KEGG" id="toc:Toce_0472"/>
<dbReference type="PIRSF" id="PIRSF000876">
    <property type="entry name" value="RR_chemtxs_CheB"/>
    <property type="match status" value="1"/>
</dbReference>
<evidence type="ECO:0000313" key="11">
    <source>
        <dbReference type="EMBL" id="ADL07249.1"/>
    </source>
</evidence>
<dbReference type="SMART" id="SM00448">
    <property type="entry name" value="REC"/>
    <property type="match status" value="1"/>
</dbReference>
<comment type="function">
    <text evidence="6">Involved in chemotaxis. Part of a chemotaxis signal transduction system that modulates chemotaxis in response to various stimuli. Catalyzes the demethylation of specific methylglutamate residues introduced into the chemoreceptors (methyl-accepting chemotaxis proteins or MCP) by CheR. Also mediates the irreversible deamidation of specific glutamine residues to glutamic acid.</text>
</comment>
<dbReference type="EC" id="3.1.1.61" evidence="6"/>
<name>D9S1H2_THEOJ</name>
<dbReference type="eggNOG" id="COG2201">
    <property type="taxonomic scope" value="Bacteria"/>
</dbReference>
<evidence type="ECO:0000256" key="5">
    <source>
        <dbReference type="ARBA" id="ARBA00048267"/>
    </source>
</evidence>
<comment type="PTM">
    <text evidence="6">Phosphorylated by CheA. Phosphorylation of the N-terminal regulatory domain activates the methylesterase activity.</text>
</comment>
<dbReference type="CDD" id="cd17541">
    <property type="entry name" value="REC_CheB-like"/>
    <property type="match status" value="1"/>
</dbReference>
<dbReference type="PROSITE" id="PS50110">
    <property type="entry name" value="RESPONSE_REGULATORY"/>
    <property type="match status" value="1"/>
</dbReference>
<comment type="similarity">
    <text evidence="6">Belongs to the CheB family.</text>
</comment>
<dbReference type="CDD" id="cd16432">
    <property type="entry name" value="CheB_Rec"/>
    <property type="match status" value="1"/>
</dbReference>